<evidence type="ECO:0000256" key="5">
    <source>
        <dbReference type="ARBA" id="ARBA00022741"/>
    </source>
</evidence>
<dbReference type="PANTHER" id="PTHR38761:SF1">
    <property type="entry name" value="GLUTAMATE--CYSTEINE LIGASE"/>
    <property type="match status" value="1"/>
</dbReference>
<evidence type="ECO:0000256" key="9">
    <source>
        <dbReference type="RuleBase" id="RU004391"/>
    </source>
</evidence>
<dbReference type="InterPro" id="IPR006334">
    <property type="entry name" value="Glut_cys_ligase"/>
</dbReference>
<evidence type="ECO:0000256" key="6">
    <source>
        <dbReference type="ARBA" id="ARBA00022840"/>
    </source>
</evidence>
<proteinExistence type="inferred from homology"/>
<evidence type="ECO:0000256" key="1">
    <source>
        <dbReference type="ARBA" id="ARBA00005006"/>
    </source>
</evidence>
<dbReference type="EMBL" id="JBHLZY010000025">
    <property type="protein sequence ID" value="MFB9770188.1"/>
    <property type="molecule type" value="Genomic_DNA"/>
</dbReference>
<comment type="similarity">
    <text evidence="8">Belongs to the glutamate--cysteine ligase type 1 family.</text>
</comment>
<accession>A0ABV5WWX4</accession>
<dbReference type="InterPro" id="IPR014746">
    <property type="entry name" value="Gln_synth/guanido_kin_cat_dom"/>
</dbReference>
<evidence type="ECO:0000256" key="8">
    <source>
        <dbReference type="RuleBase" id="RU003544"/>
    </source>
</evidence>
<dbReference type="GO" id="GO:0016874">
    <property type="term" value="F:ligase activity"/>
    <property type="evidence" value="ECO:0007669"/>
    <property type="project" value="UniProtKB-KW"/>
</dbReference>
<dbReference type="Proteomes" id="UP001589691">
    <property type="component" value="Unassembled WGS sequence"/>
</dbReference>
<evidence type="ECO:0000259" key="10">
    <source>
        <dbReference type="Pfam" id="PF04262"/>
    </source>
</evidence>
<dbReference type="SUPFAM" id="SSF55931">
    <property type="entry name" value="Glutamine synthetase/guanido kinase"/>
    <property type="match status" value="1"/>
</dbReference>
<sequence length="419" mass="46587">MDFERLMRQTAASLDWSALQFGLEREGQRVTLAGQLATTTTPPALVAAAPRIQRDFAETQLELVTPVTTSPQAAVAELARLHRLVAQALPANELVWPLSMPPVLPAEANGIQLARLTPTEVAYRQGLAQRYGRRRQMLSGLHVNVSLARPVVTALWAAAGQPLTRREFQNQLYLHVAQNYLHYRWLATYLFGCSPQSWPNYFTHTPAPSQAVRSLRNSPYGYENDATVTVSYASLDQYVADIQHWVRVGALSAAKEFYGHVRLRTTPDSDIRQTGISHLEIRHFDLNPFAVTGVSDLQLTWLRWFFWLMLWLPTPVPRQVDQWVRSGDRHNGIVALMAPAQELTPALAAEATTLLAQSDRMLMIAGGERAQAVVAVTAGALRTPERTLAARWQRLVGQLGATPAALLRARVARRELASS</sequence>
<dbReference type="EC" id="6.3.2.2" evidence="2 9"/>
<name>A0ABV5WWX4_9LACO</name>
<keyword evidence="6" id="KW-0067">ATP-binding</keyword>
<evidence type="ECO:0000256" key="7">
    <source>
        <dbReference type="ARBA" id="ARBA00048819"/>
    </source>
</evidence>
<protein>
    <recommendedName>
        <fullName evidence="2 9">Glutamate--cysteine ligase</fullName>
        <ecNumber evidence="2 9">6.3.2.2</ecNumber>
    </recommendedName>
</protein>
<dbReference type="Pfam" id="PF04262">
    <property type="entry name" value="Glu_cys_ligase"/>
    <property type="match status" value="2"/>
</dbReference>
<feature type="domain" description="Glutamate--cysteine ligase" evidence="10">
    <location>
        <begin position="251"/>
        <end position="310"/>
    </location>
</feature>
<dbReference type="PANTHER" id="PTHR38761">
    <property type="entry name" value="GLUTAMATE--CYSTEINE LIGASE"/>
    <property type="match status" value="1"/>
</dbReference>
<comment type="pathway">
    <text evidence="1 9">Sulfur metabolism; glutathione biosynthesis; glutathione from L-cysteine and L-glutamate: step 1/2.</text>
</comment>
<keyword evidence="12" id="KW-1185">Reference proteome</keyword>
<dbReference type="InterPro" id="IPR007370">
    <property type="entry name" value="Glu_cys_ligase"/>
</dbReference>
<evidence type="ECO:0000313" key="12">
    <source>
        <dbReference type="Proteomes" id="UP001589691"/>
    </source>
</evidence>
<keyword evidence="5" id="KW-0547">Nucleotide-binding</keyword>
<gene>
    <name evidence="11" type="ORF">ACFFLI_09970</name>
</gene>
<organism evidence="11 12">
    <name type="scientific">Lactiplantibacillus modestisalitolerans</name>
    <dbReference type="NCBI Taxonomy" id="1457219"/>
    <lineage>
        <taxon>Bacteria</taxon>
        <taxon>Bacillati</taxon>
        <taxon>Bacillota</taxon>
        <taxon>Bacilli</taxon>
        <taxon>Lactobacillales</taxon>
        <taxon>Lactobacillaceae</taxon>
        <taxon>Lactiplantibacillus</taxon>
    </lineage>
</organism>
<evidence type="ECO:0000256" key="2">
    <source>
        <dbReference type="ARBA" id="ARBA00012220"/>
    </source>
</evidence>
<feature type="domain" description="Glutamate--cysteine ligase" evidence="10">
    <location>
        <begin position="16"/>
        <end position="247"/>
    </location>
</feature>
<evidence type="ECO:0000256" key="4">
    <source>
        <dbReference type="ARBA" id="ARBA00022684"/>
    </source>
</evidence>
<evidence type="ECO:0000256" key="3">
    <source>
        <dbReference type="ARBA" id="ARBA00022598"/>
    </source>
</evidence>
<evidence type="ECO:0000313" key="11">
    <source>
        <dbReference type="EMBL" id="MFB9770188.1"/>
    </source>
</evidence>
<comment type="caution">
    <text evidence="11">The sequence shown here is derived from an EMBL/GenBank/DDBJ whole genome shotgun (WGS) entry which is preliminary data.</text>
</comment>
<keyword evidence="4 8" id="KW-0317">Glutathione biosynthesis</keyword>
<reference evidence="11 12" key="1">
    <citation type="submission" date="2024-09" db="EMBL/GenBank/DDBJ databases">
        <authorList>
            <person name="Sun Q."/>
            <person name="Mori K."/>
        </authorList>
    </citation>
    <scope>NUCLEOTIDE SEQUENCE [LARGE SCALE GENOMIC DNA]</scope>
    <source>
        <strain evidence="11 12">TBRC 4576</strain>
    </source>
</reference>
<keyword evidence="3 8" id="KW-0436">Ligase</keyword>
<dbReference type="Gene3D" id="3.30.590.20">
    <property type="match status" value="1"/>
</dbReference>
<dbReference type="RefSeq" id="WP_137642040.1">
    <property type="nucleotide sequence ID" value="NZ_BJEA01000004.1"/>
</dbReference>
<comment type="catalytic activity">
    <reaction evidence="7 9">
        <text>L-cysteine + L-glutamate + ATP = gamma-L-glutamyl-L-cysteine + ADP + phosphate + H(+)</text>
        <dbReference type="Rhea" id="RHEA:13285"/>
        <dbReference type="ChEBI" id="CHEBI:15378"/>
        <dbReference type="ChEBI" id="CHEBI:29985"/>
        <dbReference type="ChEBI" id="CHEBI:30616"/>
        <dbReference type="ChEBI" id="CHEBI:35235"/>
        <dbReference type="ChEBI" id="CHEBI:43474"/>
        <dbReference type="ChEBI" id="CHEBI:58173"/>
        <dbReference type="ChEBI" id="CHEBI:456216"/>
        <dbReference type="EC" id="6.3.2.2"/>
    </reaction>
</comment>